<dbReference type="Proteomes" id="UP000537204">
    <property type="component" value="Unassembled WGS sequence"/>
</dbReference>
<gene>
    <name evidence="2" type="ORF">HDE68_000364</name>
</gene>
<comment type="caution">
    <text evidence="2">The sequence shown here is derived from an EMBL/GenBank/DDBJ whole genome shotgun (WGS) entry which is preliminary data.</text>
</comment>
<name>A0A7W9DXS2_9SPHI</name>
<dbReference type="AlphaFoldDB" id="A0A7W9DXS2"/>
<reference evidence="2 3" key="1">
    <citation type="submission" date="2020-08" db="EMBL/GenBank/DDBJ databases">
        <title>Genomic Encyclopedia of Type Strains, Phase IV (KMG-V): Genome sequencing to study the core and pangenomes of soil and plant-associated prokaryotes.</title>
        <authorList>
            <person name="Whitman W."/>
        </authorList>
    </citation>
    <scope>NUCLEOTIDE SEQUENCE [LARGE SCALE GENOMIC DNA]</scope>
    <source>
        <strain evidence="2 3">S3M1</strain>
    </source>
</reference>
<dbReference type="EMBL" id="JACHCE010000001">
    <property type="protein sequence ID" value="MBB5634479.1"/>
    <property type="molecule type" value="Genomic_DNA"/>
</dbReference>
<proteinExistence type="predicted"/>
<feature type="compositionally biased region" description="Polar residues" evidence="1">
    <location>
        <begin position="41"/>
        <end position="53"/>
    </location>
</feature>
<protein>
    <submittedName>
        <fullName evidence="2">Uncharacterized protein</fullName>
    </submittedName>
</protein>
<evidence type="ECO:0000256" key="1">
    <source>
        <dbReference type="SAM" id="MobiDB-lite"/>
    </source>
</evidence>
<evidence type="ECO:0000313" key="3">
    <source>
        <dbReference type="Proteomes" id="UP000537204"/>
    </source>
</evidence>
<sequence length="53" mass="5846">MENLNKLNSTKRLVINKTRITKVRTEIKGDGPDFPGGPETLMTSSSSRVSNII</sequence>
<feature type="region of interest" description="Disordered" evidence="1">
    <location>
        <begin position="26"/>
        <end position="53"/>
    </location>
</feature>
<accession>A0A7W9DXS2</accession>
<organism evidence="2 3">
    <name type="scientific">Pedobacter cryoconitis</name>
    <dbReference type="NCBI Taxonomy" id="188932"/>
    <lineage>
        <taxon>Bacteria</taxon>
        <taxon>Pseudomonadati</taxon>
        <taxon>Bacteroidota</taxon>
        <taxon>Sphingobacteriia</taxon>
        <taxon>Sphingobacteriales</taxon>
        <taxon>Sphingobacteriaceae</taxon>
        <taxon>Pedobacter</taxon>
    </lineage>
</organism>
<evidence type="ECO:0000313" key="2">
    <source>
        <dbReference type="EMBL" id="MBB5634479.1"/>
    </source>
</evidence>